<accession>A0A4R5K967</accession>
<evidence type="ECO:0000256" key="1">
    <source>
        <dbReference type="ARBA" id="ARBA00022741"/>
    </source>
</evidence>
<proteinExistence type="predicted"/>
<evidence type="ECO:0000256" key="2">
    <source>
        <dbReference type="ARBA" id="ARBA00022840"/>
    </source>
</evidence>
<dbReference type="InterPro" id="IPR045455">
    <property type="entry name" value="NrS-1_pol-like_helicase"/>
</dbReference>
<dbReference type="Pfam" id="PF19263">
    <property type="entry name" value="DUF5906"/>
    <property type="match status" value="1"/>
</dbReference>
<keyword evidence="2" id="KW-0067">ATP-binding</keyword>
<dbReference type="NCBIfam" id="TIGR01613">
    <property type="entry name" value="primase_Cterm"/>
    <property type="match status" value="1"/>
</dbReference>
<keyword evidence="1" id="KW-0547">Nucleotide-binding</keyword>
<evidence type="ECO:0000313" key="4">
    <source>
        <dbReference type="EMBL" id="TDF91691.1"/>
    </source>
</evidence>
<dbReference type="InterPro" id="IPR014015">
    <property type="entry name" value="Helicase_SF3_DNA-vir"/>
</dbReference>
<dbReference type="SUPFAM" id="SSF52540">
    <property type="entry name" value="P-loop containing nucleoside triphosphate hydrolases"/>
    <property type="match status" value="1"/>
</dbReference>
<dbReference type="Proteomes" id="UP000295511">
    <property type="component" value="Unassembled WGS sequence"/>
</dbReference>
<gene>
    <name evidence="4" type="ORF">E1809_20325</name>
</gene>
<feature type="domain" description="SF3 helicase" evidence="3">
    <location>
        <begin position="254"/>
        <end position="410"/>
    </location>
</feature>
<protein>
    <submittedName>
        <fullName evidence="4">DNA primase</fullName>
    </submittedName>
</protein>
<comment type="caution">
    <text evidence="4">The sequence shown here is derived from an EMBL/GenBank/DDBJ whole genome shotgun (WGS) entry which is preliminary data.</text>
</comment>
<dbReference type="PROSITE" id="PS51206">
    <property type="entry name" value="SF3_HELICASE_1"/>
    <property type="match status" value="1"/>
</dbReference>
<dbReference type="InterPro" id="IPR006500">
    <property type="entry name" value="Helicase_put_C_phage/plasmid"/>
</dbReference>
<dbReference type="AlphaFoldDB" id="A0A4R5K967"/>
<evidence type="ECO:0000313" key="5">
    <source>
        <dbReference type="Proteomes" id="UP000295511"/>
    </source>
</evidence>
<dbReference type="GO" id="GO:0005524">
    <property type="term" value="F:ATP binding"/>
    <property type="evidence" value="ECO:0007669"/>
    <property type="project" value="UniProtKB-KW"/>
</dbReference>
<sequence>MARFAFLEELQEFFTRRSEAAAPLNFIITHVTAAYLDSLDPADAPAPRVLEQELLAAGNLIIKAENRKIGKDEPRYPIARQLSCWQLAQVLLRLHHVVRIAPVNQSTDREYDLLAAYQAVGSRRGTYTPSEDDIRTTARRYNTALTLNEFKEVLAVLREDSPRVHLLTHRDLSAQNNGVLYYGAEPLDLDVGGRQFHFEPKKIHPFDPALVYLAKASVNYVEDAPVQVISHPDRDDWEVVAWINSLFDQPDQEGLAELIWEIIGAIVRPHVRWGKTAWFYSEKGNNGKGTLCALMRNLVGDGTHTSIPLSDFGRNFALEPLMRANAVIVDENDVGTLIDKAANLKAIVTGDVIQIDRKHRMPVAFQFHGFMVQCLNEFPRAKDKSESFYRRQLFVPFAKSFTGAERKYIKDDYLRRHEVLEYVLWYAVNRAGAGSPGNYYQLSEPAATKAVLEEYKETNDPVRAFWTEFRDRIIWDLQPFPFLYDLHKAWFTDVSPSGSPVSRQKFVSNLVAIVDEDPDWHCPDKNRKIRPGVMMDGPEPLIGEFGLKSWYSRTYTGNDPFKLGRPVLQASYRGLMRRTLSAPAAPASAGLSGSEETA</sequence>
<dbReference type="OrthoDB" id="9763644at2"/>
<keyword evidence="5" id="KW-1185">Reference proteome</keyword>
<organism evidence="4 5">
    <name type="scientific">Arthrobacter terricola</name>
    <dbReference type="NCBI Taxonomy" id="2547396"/>
    <lineage>
        <taxon>Bacteria</taxon>
        <taxon>Bacillati</taxon>
        <taxon>Actinomycetota</taxon>
        <taxon>Actinomycetes</taxon>
        <taxon>Micrococcales</taxon>
        <taxon>Micrococcaceae</taxon>
        <taxon>Arthrobacter</taxon>
    </lineage>
</organism>
<dbReference type="Gene3D" id="3.40.50.300">
    <property type="entry name" value="P-loop containing nucleotide triphosphate hydrolases"/>
    <property type="match status" value="1"/>
</dbReference>
<dbReference type="EMBL" id="SMRU01000028">
    <property type="protein sequence ID" value="TDF91691.1"/>
    <property type="molecule type" value="Genomic_DNA"/>
</dbReference>
<dbReference type="InterPro" id="IPR027417">
    <property type="entry name" value="P-loop_NTPase"/>
</dbReference>
<evidence type="ECO:0000259" key="3">
    <source>
        <dbReference type="PROSITE" id="PS51206"/>
    </source>
</evidence>
<reference evidence="4 5" key="1">
    <citation type="submission" date="2019-03" db="EMBL/GenBank/DDBJ databases">
        <title>Whole genome sequence of Arthrobacter sp JH1-1.</title>
        <authorList>
            <person name="Trinh H.N."/>
        </authorList>
    </citation>
    <scope>NUCLEOTIDE SEQUENCE [LARGE SCALE GENOMIC DNA]</scope>
    <source>
        <strain evidence="4 5">JH1-1</strain>
    </source>
</reference>
<name>A0A4R5K967_9MICC</name>